<organism evidence="2 3">
    <name type="scientific">Neiella litorisoli</name>
    <dbReference type="NCBI Taxonomy" id="2771431"/>
    <lineage>
        <taxon>Bacteria</taxon>
        <taxon>Pseudomonadati</taxon>
        <taxon>Pseudomonadota</taxon>
        <taxon>Gammaproteobacteria</taxon>
        <taxon>Alteromonadales</taxon>
        <taxon>Echinimonadaceae</taxon>
        <taxon>Neiella</taxon>
    </lineage>
</organism>
<gene>
    <name evidence="2" type="ORF">IC617_16615</name>
</gene>
<reference evidence="2" key="1">
    <citation type="submission" date="2020-09" db="EMBL/GenBank/DDBJ databases">
        <title>A novel bacterium of genus Neiella, isolated from South China Sea.</title>
        <authorList>
            <person name="Huang H."/>
            <person name="Mo K."/>
            <person name="Hu Y."/>
        </authorList>
    </citation>
    <scope>NUCLEOTIDE SEQUENCE</scope>
    <source>
        <strain evidence="2">HB171785</strain>
    </source>
</reference>
<dbReference type="PROSITE" id="PS51257">
    <property type="entry name" value="PROKAR_LIPOPROTEIN"/>
    <property type="match status" value="1"/>
</dbReference>
<protein>
    <recommendedName>
        <fullName evidence="4">EexN family lipoprotein</fullName>
    </recommendedName>
</protein>
<evidence type="ECO:0000313" key="2">
    <source>
        <dbReference type="EMBL" id="MBD1391052.1"/>
    </source>
</evidence>
<dbReference type="EMBL" id="JACXAF010000027">
    <property type="protein sequence ID" value="MBD1391052.1"/>
    <property type="molecule type" value="Genomic_DNA"/>
</dbReference>
<proteinExistence type="predicted"/>
<feature type="chain" id="PRO_5035209545" description="EexN family lipoprotein" evidence="1">
    <location>
        <begin position="22"/>
        <end position="72"/>
    </location>
</feature>
<dbReference type="AlphaFoldDB" id="A0A8J6UQE1"/>
<name>A0A8J6UQE1_9GAMM</name>
<keyword evidence="3" id="KW-1185">Reference proteome</keyword>
<evidence type="ECO:0000313" key="3">
    <source>
        <dbReference type="Proteomes" id="UP000638014"/>
    </source>
</evidence>
<accession>A0A8J6UQE1</accession>
<sequence length="72" mass="8118">MKLKLLMMMAFAALMAGCSSSQDQMNEANAEFTEEKTKTLQEYKECVDDADDEYELKKCEALLNAVKALESK</sequence>
<keyword evidence="1" id="KW-0732">Signal</keyword>
<dbReference type="Proteomes" id="UP000638014">
    <property type="component" value="Unassembled WGS sequence"/>
</dbReference>
<comment type="caution">
    <text evidence="2">The sequence shown here is derived from an EMBL/GenBank/DDBJ whole genome shotgun (WGS) entry which is preliminary data.</text>
</comment>
<evidence type="ECO:0008006" key="4">
    <source>
        <dbReference type="Google" id="ProtNLM"/>
    </source>
</evidence>
<feature type="signal peptide" evidence="1">
    <location>
        <begin position="1"/>
        <end position="21"/>
    </location>
</feature>
<dbReference type="RefSeq" id="WP_191146114.1">
    <property type="nucleotide sequence ID" value="NZ_JACXAF010000027.1"/>
</dbReference>
<evidence type="ECO:0000256" key="1">
    <source>
        <dbReference type="SAM" id="SignalP"/>
    </source>
</evidence>